<comment type="caution">
    <text evidence="1">The sequence shown here is derived from an EMBL/GenBank/DDBJ whole genome shotgun (WGS) entry which is preliminary data.</text>
</comment>
<evidence type="ECO:0000313" key="1">
    <source>
        <dbReference type="EMBL" id="GAA3395654.1"/>
    </source>
</evidence>
<gene>
    <name evidence="1" type="ORF">GCM10020369_69530</name>
</gene>
<dbReference type="EMBL" id="BAAAYN010000049">
    <property type="protein sequence ID" value="GAA3395654.1"/>
    <property type="molecule type" value="Genomic_DNA"/>
</dbReference>
<name>A0ABP6T9Q2_9ACTN</name>
<sequence>MQIARFLVATPGDAELRERMAEKARELERDIDRLTRMRDSLWRASTCTRTPLVECPEFKTRIESGPIT</sequence>
<evidence type="ECO:0000313" key="2">
    <source>
        <dbReference type="Proteomes" id="UP001501676"/>
    </source>
</evidence>
<dbReference type="RefSeq" id="WP_345732518.1">
    <property type="nucleotide sequence ID" value="NZ_BAAAYN010000049.1"/>
</dbReference>
<reference evidence="2" key="1">
    <citation type="journal article" date="2019" name="Int. J. Syst. Evol. Microbiol.">
        <title>The Global Catalogue of Microorganisms (GCM) 10K type strain sequencing project: providing services to taxonomists for standard genome sequencing and annotation.</title>
        <authorList>
            <consortium name="The Broad Institute Genomics Platform"/>
            <consortium name="The Broad Institute Genome Sequencing Center for Infectious Disease"/>
            <person name="Wu L."/>
            <person name="Ma J."/>
        </authorList>
    </citation>
    <scope>NUCLEOTIDE SEQUENCE [LARGE SCALE GENOMIC DNA]</scope>
    <source>
        <strain evidence="2">JCM 9458</strain>
    </source>
</reference>
<keyword evidence="2" id="KW-1185">Reference proteome</keyword>
<dbReference type="Proteomes" id="UP001501676">
    <property type="component" value="Unassembled WGS sequence"/>
</dbReference>
<proteinExistence type="predicted"/>
<protein>
    <recommendedName>
        <fullName evidence="3">MerR family transcriptional regulator</fullName>
    </recommendedName>
</protein>
<evidence type="ECO:0008006" key="3">
    <source>
        <dbReference type="Google" id="ProtNLM"/>
    </source>
</evidence>
<organism evidence="1 2">
    <name type="scientific">Cryptosporangium minutisporangium</name>
    <dbReference type="NCBI Taxonomy" id="113569"/>
    <lineage>
        <taxon>Bacteria</taxon>
        <taxon>Bacillati</taxon>
        <taxon>Actinomycetota</taxon>
        <taxon>Actinomycetes</taxon>
        <taxon>Cryptosporangiales</taxon>
        <taxon>Cryptosporangiaceae</taxon>
        <taxon>Cryptosporangium</taxon>
    </lineage>
</organism>
<accession>A0ABP6T9Q2</accession>